<comment type="caution">
    <text evidence="2">The sequence shown here is derived from an EMBL/GenBank/DDBJ whole genome shotgun (WGS) entry which is preliminary data.</text>
</comment>
<name>A0A9W6BUX0_9CHLO</name>
<accession>A0A9W6BUX0</accession>
<reference evidence="2 3" key="1">
    <citation type="journal article" date="2023" name="Commun. Biol.">
        <title>Reorganization of the ancestral sex-determining regions during the evolution of trioecy in Pleodorina starrii.</title>
        <authorList>
            <person name="Takahashi K."/>
            <person name="Suzuki S."/>
            <person name="Kawai-Toyooka H."/>
            <person name="Yamamoto K."/>
            <person name="Hamaji T."/>
            <person name="Ootsuki R."/>
            <person name="Yamaguchi H."/>
            <person name="Kawachi M."/>
            <person name="Higashiyama T."/>
            <person name="Nozaki H."/>
        </authorList>
    </citation>
    <scope>NUCLEOTIDE SEQUENCE [LARGE SCALE GENOMIC DNA]</scope>
    <source>
        <strain evidence="2 3">NIES-4479</strain>
    </source>
</reference>
<evidence type="ECO:0000313" key="2">
    <source>
        <dbReference type="EMBL" id="GLC58864.1"/>
    </source>
</evidence>
<protein>
    <submittedName>
        <fullName evidence="2">Uncharacterized protein</fullName>
    </submittedName>
</protein>
<keyword evidence="3" id="KW-1185">Reference proteome</keyword>
<dbReference type="EMBL" id="BRXU01000024">
    <property type="protein sequence ID" value="GLC58864.1"/>
    <property type="molecule type" value="Genomic_DNA"/>
</dbReference>
<dbReference type="AlphaFoldDB" id="A0A9W6BUX0"/>
<feature type="region of interest" description="Disordered" evidence="1">
    <location>
        <begin position="45"/>
        <end position="66"/>
    </location>
</feature>
<sequence>MRRSTSEKFAAKTRREVMEHAMRKMQREYSNRVLFAPLENSGSLSSSCCHGEHSGDECTQMRPSQD</sequence>
<evidence type="ECO:0000313" key="3">
    <source>
        <dbReference type="Proteomes" id="UP001165080"/>
    </source>
</evidence>
<organism evidence="2 3">
    <name type="scientific">Pleodorina starrii</name>
    <dbReference type="NCBI Taxonomy" id="330485"/>
    <lineage>
        <taxon>Eukaryota</taxon>
        <taxon>Viridiplantae</taxon>
        <taxon>Chlorophyta</taxon>
        <taxon>core chlorophytes</taxon>
        <taxon>Chlorophyceae</taxon>
        <taxon>CS clade</taxon>
        <taxon>Chlamydomonadales</taxon>
        <taxon>Volvocaceae</taxon>
        <taxon>Pleodorina</taxon>
    </lineage>
</organism>
<proteinExistence type="predicted"/>
<evidence type="ECO:0000256" key="1">
    <source>
        <dbReference type="SAM" id="MobiDB-lite"/>
    </source>
</evidence>
<gene>
    <name evidence="2" type="primary">PLESTBF000690</name>
    <name evidence="2" type="ORF">PLESTB_001409300</name>
</gene>
<dbReference type="Proteomes" id="UP001165080">
    <property type="component" value="Unassembled WGS sequence"/>
</dbReference>